<evidence type="ECO:0000313" key="3">
    <source>
        <dbReference type="Proteomes" id="UP001612741"/>
    </source>
</evidence>
<dbReference type="Pfam" id="PF13560">
    <property type="entry name" value="HTH_31"/>
    <property type="match status" value="1"/>
</dbReference>
<gene>
    <name evidence="2" type="ORF">ACIBG2_06090</name>
</gene>
<dbReference type="PROSITE" id="PS50943">
    <property type="entry name" value="HTH_CROC1"/>
    <property type="match status" value="1"/>
</dbReference>
<organism evidence="2 3">
    <name type="scientific">Nonomuraea typhae</name>
    <dbReference type="NCBI Taxonomy" id="2603600"/>
    <lineage>
        <taxon>Bacteria</taxon>
        <taxon>Bacillati</taxon>
        <taxon>Actinomycetota</taxon>
        <taxon>Actinomycetes</taxon>
        <taxon>Streptosporangiales</taxon>
        <taxon>Streptosporangiaceae</taxon>
        <taxon>Nonomuraea</taxon>
    </lineage>
</organism>
<dbReference type="SUPFAM" id="SSF47413">
    <property type="entry name" value="lambda repressor-like DNA-binding domains"/>
    <property type="match status" value="1"/>
</dbReference>
<dbReference type="InterPro" id="IPR001387">
    <property type="entry name" value="Cro/C1-type_HTH"/>
</dbReference>
<proteinExistence type="predicted"/>
<dbReference type="CDD" id="cd00093">
    <property type="entry name" value="HTH_XRE"/>
    <property type="match status" value="1"/>
</dbReference>
<sequence>MTDHAFTDPPGMPEDERMTDAELKVVREWLGLSLQWLADHLGVSLRTVQHWEQGKYAIPDGVRLTVEQLETTAAQQVTAGVTMLMDVPDPVLGLPRECPADCPWPPSWHRAIAARIAQEVTGLSMVYADTSD</sequence>
<reference evidence="2 3" key="1">
    <citation type="submission" date="2024-10" db="EMBL/GenBank/DDBJ databases">
        <title>The Natural Products Discovery Center: Release of the First 8490 Sequenced Strains for Exploring Actinobacteria Biosynthetic Diversity.</title>
        <authorList>
            <person name="Kalkreuter E."/>
            <person name="Kautsar S.A."/>
            <person name="Yang D."/>
            <person name="Bader C.D."/>
            <person name="Teijaro C.N."/>
            <person name="Fluegel L."/>
            <person name="Davis C.M."/>
            <person name="Simpson J.R."/>
            <person name="Lauterbach L."/>
            <person name="Steele A.D."/>
            <person name="Gui C."/>
            <person name="Meng S."/>
            <person name="Li G."/>
            <person name="Viehrig K."/>
            <person name="Ye F."/>
            <person name="Su P."/>
            <person name="Kiefer A.F."/>
            <person name="Nichols A."/>
            <person name="Cepeda A.J."/>
            <person name="Yan W."/>
            <person name="Fan B."/>
            <person name="Jiang Y."/>
            <person name="Adhikari A."/>
            <person name="Zheng C.-J."/>
            <person name="Schuster L."/>
            <person name="Cowan T.M."/>
            <person name="Smanski M.J."/>
            <person name="Chevrette M.G."/>
            <person name="De Carvalho L.P.S."/>
            <person name="Shen B."/>
        </authorList>
    </citation>
    <scope>NUCLEOTIDE SEQUENCE [LARGE SCALE GENOMIC DNA]</scope>
    <source>
        <strain evidence="2 3">NPDC050545</strain>
    </source>
</reference>
<dbReference type="InterPro" id="IPR010982">
    <property type="entry name" value="Lambda_DNA-bd_dom_sf"/>
</dbReference>
<protein>
    <submittedName>
        <fullName evidence="2">Helix-turn-helix domain-containing protein</fullName>
    </submittedName>
</protein>
<evidence type="ECO:0000259" key="1">
    <source>
        <dbReference type="PROSITE" id="PS50943"/>
    </source>
</evidence>
<dbReference type="EMBL" id="JBITGY010000002">
    <property type="protein sequence ID" value="MFI6496930.1"/>
    <property type="molecule type" value="Genomic_DNA"/>
</dbReference>
<keyword evidence="3" id="KW-1185">Reference proteome</keyword>
<feature type="domain" description="HTH cro/C1-type" evidence="1">
    <location>
        <begin position="23"/>
        <end position="60"/>
    </location>
</feature>
<comment type="caution">
    <text evidence="2">The sequence shown here is derived from an EMBL/GenBank/DDBJ whole genome shotgun (WGS) entry which is preliminary data.</text>
</comment>
<dbReference type="InterPro" id="IPR027910">
    <property type="entry name" value="YdiL_sf"/>
</dbReference>
<dbReference type="Gene3D" id="1.10.3100.10">
    <property type="entry name" value="Putative cytoplasmic protein"/>
    <property type="match status" value="1"/>
</dbReference>
<accession>A0ABW7YM09</accession>
<dbReference type="Proteomes" id="UP001612741">
    <property type="component" value="Unassembled WGS sequence"/>
</dbReference>
<name>A0ABW7YM09_9ACTN</name>
<dbReference type="RefSeq" id="WP_397079439.1">
    <property type="nucleotide sequence ID" value="NZ_JBITGY010000002.1"/>
</dbReference>
<evidence type="ECO:0000313" key="2">
    <source>
        <dbReference type="EMBL" id="MFI6496930.1"/>
    </source>
</evidence>